<reference evidence="2 3" key="1">
    <citation type="journal article" date="2021" name="Environ. Microbiol.">
        <title>Gene family expansions and transcriptome signatures uncover fungal adaptations to wood decay.</title>
        <authorList>
            <person name="Hage H."/>
            <person name="Miyauchi S."/>
            <person name="Viragh M."/>
            <person name="Drula E."/>
            <person name="Min B."/>
            <person name="Chaduli D."/>
            <person name="Navarro D."/>
            <person name="Favel A."/>
            <person name="Norest M."/>
            <person name="Lesage-Meessen L."/>
            <person name="Balint B."/>
            <person name="Merenyi Z."/>
            <person name="de Eugenio L."/>
            <person name="Morin E."/>
            <person name="Martinez A.T."/>
            <person name="Baldrian P."/>
            <person name="Stursova M."/>
            <person name="Martinez M.J."/>
            <person name="Novotny C."/>
            <person name="Magnuson J.K."/>
            <person name="Spatafora J.W."/>
            <person name="Maurice S."/>
            <person name="Pangilinan J."/>
            <person name="Andreopoulos W."/>
            <person name="LaButti K."/>
            <person name="Hundley H."/>
            <person name="Na H."/>
            <person name="Kuo A."/>
            <person name="Barry K."/>
            <person name="Lipzen A."/>
            <person name="Henrissat B."/>
            <person name="Riley R."/>
            <person name="Ahrendt S."/>
            <person name="Nagy L.G."/>
            <person name="Grigoriev I.V."/>
            <person name="Martin F."/>
            <person name="Rosso M.N."/>
        </authorList>
    </citation>
    <scope>NUCLEOTIDE SEQUENCE [LARGE SCALE GENOMIC DNA]</scope>
    <source>
        <strain evidence="2 3">CIRM-BRFM 1785</strain>
    </source>
</reference>
<dbReference type="SUPFAM" id="SSF51430">
    <property type="entry name" value="NAD(P)-linked oxidoreductase"/>
    <property type="match status" value="1"/>
</dbReference>
<dbReference type="PROSITE" id="PS00798">
    <property type="entry name" value="ALDOKETO_REDUCTASE_1"/>
    <property type="match status" value="1"/>
</dbReference>
<gene>
    <name evidence="2" type="ORF">C8Q71DRAFT_751319</name>
</gene>
<dbReference type="RefSeq" id="XP_047780360.1">
    <property type="nucleotide sequence ID" value="XM_047923302.1"/>
</dbReference>
<dbReference type="EMBL" id="JADCUA010000007">
    <property type="protein sequence ID" value="KAH9838445.1"/>
    <property type="molecule type" value="Genomic_DNA"/>
</dbReference>
<comment type="caution">
    <text evidence="2">The sequence shown here is derived from an EMBL/GenBank/DDBJ whole genome shotgun (WGS) entry which is preliminary data.</text>
</comment>
<dbReference type="InterPro" id="IPR036812">
    <property type="entry name" value="NAD(P)_OxRdtase_dom_sf"/>
</dbReference>
<evidence type="ECO:0000313" key="3">
    <source>
        <dbReference type="Proteomes" id="UP000814176"/>
    </source>
</evidence>
<protein>
    <submittedName>
        <fullName evidence="2">NADP-dependent oxidoreductase domain-containing protein</fullName>
    </submittedName>
</protein>
<feature type="domain" description="NADP-dependent oxidoreductase" evidence="1">
    <location>
        <begin position="94"/>
        <end position="274"/>
    </location>
</feature>
<evidence type="ECO:0000259" key="1">
    <source>
        <dbReference type="Pfam" id="PF00248"/>
    </source>
</evidence>
<dbReference type="Gene3D" id="3.20.20.100">
    <property type="entry name" value="NADP-dependent oxidoreductase domain"/>
    <property type="match status" value="1"/>
</dbReference>
<dbReference type="GeneID" id="72004034"/>
<dbReference type="Pfam" id="PF00248">
    <property type="entry name" value="Aldo_ket_red"/>
    <property type="match status" value="2"/>
</dbReference>
<feature type="domain" description="NADP-dependent oxidoreductase" evidence="1">
    <location>
        <begin position="283"/>
        <end position="341"/>
    </location>
</feature>
<dbReference type="PROSITE" id="PS00063">
    <property type="entry name" value="ALDOKETO_REDUCTASE_3"/>
    <property type="match status" value="1"/>
</dbReference>
<organism evidence="2 3">
    <name type="scientific">Rhodofomes roseus</name>
    <dbReference type="NCBI Taxonomy" id="34475"/>
    <lineage>
        <taxon>Eukaryota</taxon>
        <taxon>Fungi</taxon>
        <taxon>Dikarya</taxon>
        <taxon>Basidiomycota</taxon>
        <taxon>Agaricomycotina</taxon>
        <taxon>Agaricomycetes</taxon>
        <taxon>Polyporales</taxon>
        <taxon>Rhodofomes</taxon>
    </lineage>
</organism>
<evidence type="ECO:0000313" key="2">
    <source>
        <dbReference type="EMBL" id="KAH9838445.1"/>
    </source>
</evidence>
<dbReference type="CDD" id="cd19071">
    <property type="entry name" value="AKR_AKR1-5-like"/>
    <property type="match status" value="1"/>
</dbReference>
<dbReference type="InterPro" id="IPR018170">
    <property type="entry name" value="Aldo/ket_reductase_CS"/>
</dbReference>
<dbReference type="PRINTS" id="PR00069">
    <property type="entry name" value="ALDKETRDTASE"/>
</dbReference>
<keyword evidence="3" id="KW-1185">Reference proteome</keyword>
<dbReference type="InterPro" id="IPR020471">
    <property type="entry name" value="AKR"/>
</dbReference>
<dbReference type="PROSITE" id="PS00062">
    <property type="entry name" value="ALDOKETO_REDUCTASE_2"/>
    <property type="match status" value="1"/>
</dbReference>
<name>A0ABQ8KK02_9APHY</name>
<accession>A0ABQ8KK02</accession>
<dbReference type="PANTHER" id="PTHR43827">
    <property type="entry name" value="2,5-DIKETO-D-GLUCONIC ACID REDUCTASE"/>
    <property type="match status" value="1"/>
</dbReference>
<sequence length="353" mass="39620">MQLRALARLDFPGHPYCTLLNLVSTKHCGSVVAKTLGSPEVLSSTAKPRSPFVYSRTRLQCLSSRTYSPPDRTTMALTLQSRMKLRDGNEIPVMGFGTYEMDGKEAYNAVKHALEAGYRHIDSAEWYYNERECGQAIRDFCAASGVPRSEVFFTTKLQNNSGYSASKATVARSLQKCGLEYIDLYLMHSPIGGPQRRAESWKAILEARKEGLVRSVGVSNFGVRHLQEMVDAGVELPVLNQVDLHPFMTRSDIVVMCRKHGIALEAWAPLVRGYRFKHPSIVGLAQKYGKESAQILLRYSLQKGYIPLPKSSSEHRIKSNLNVYDFELTSEEVAHLDSLDERLVTDWDPTDTP</sequence>
<dbReference type="InterPro" id="IPR023210">
    <property type="entry name" value="NADP_OxRdtase_dom"/>
</dbReference>
<proteinExistence type="predicted"/>
<dbReference type="Proteomes" id="UP000814176">
    <property type="component" value="Unassembled WGS sequence"/>
</dbReference>
<dbReference type="PANTHER" id="PTHR43827:SF13">
    <property type="entry name" value="ALDO_KETO REDUCTASE FAMILY PROTEIN"/>
    <property type="match status" value="1"/>
</dbReference>